<evidence type="ECO:0000313" key="3">
    <source>
        <dbReference type="Proteomes" id="UP000198426"/>
    </source>
</evidence>
<dbReference type="AlphaFoldDB" id="A0A239MHK0"/>
<dbReference type="EMBL" id="FZOY01000021">
    <property type="protein sequence ID" value="SNT42121.1"/>
    <property type="molecule type" value="Genomic_DNA"/>
</dbReference>
<dbReference type="OrthoDB" id="8378722at2"/>
<organism evidence="2 3">
    <name type="scientific">Tropicimonas sediminicola</name>
    <dbReference type="NCBI Taxonomy" id="1031541"/>
    <lineage>
        <taxon>Bacteria</taxon>
        <taxon>Pseudomonadati</taxon>
        <taxon>Pseudomonadota</taxon>
        <taxon>Alphaproteobacteria</taxon>
        <taxon>Rhodobacterales</taxon>
        <taxon>Roseobacteraceae</taxon>
        <taxon>Tropicimonas</taxon>
    </lineage>
</organism>
<reference evidence="2 3" key="1">
    <citation type="submission" date="2017-06" db="EMBL/GenBank/DDBJ databases">
        <authorList>
            <person name="Kim H.J."/>
            <person name="Triplett B.A."/>
        </authorList>
    </citation>
    <scope>NUCLEOTIDE SEQUENCE [LARGE SCALE GENOMIC DNA]</scope>
    <source>
        <strain evidence="2 3">DSM 29339</strain>
    </source>
</reference>
<accession>A0A239MHK0</accession>
<feature type="region of interest" description="Disordered" evidence="1">
    <location>
        <begin position="123"/>
        <end position="163"/>
    </location>
</feature>
<dbReference type="Proteomes" id="UP000198426">
    <property type="component" value="Unassembled WGS sequence"/>
</dbReference>
<feature type="compositionally biased region" description="Basic and acidic residues" evidence="1">
    <location>
        <begin position="134"/>
        <end position="152"/>
    </location>
</feature>
<evidence type="ECO:0000313" key="2">
    <source>
        <dbReference type="EMBL" id="SNT42121.1"/>
    </source>
</evidence>
<keyword evidence="3" id="KW-1185">Reference proteome</keyword>
<name>A0A239MHK0_9RHOB</name>
<gene>
    <name evidence="2" type="ORF">SAMN05421757_1218</name>
</gene>
<proteinExistence type="predicted"/>
<dbReference type="RefSeq" id="WP_089235620.1">
    <property type="nucleotide sequence ID" value="NZ_FZOY01000021.1"/>
</dbReference>
<protein>
    <submittedName>
        <fullName evidence="2">Uncharacterized protein</fullName>
    </submittedName>
</protein>
<evidence type="ECO:0000256" key="1">
    <source>
        <dbReference type="SAM" id="MobiDB-lite"/>
    </source>
</evidence>
<sequence>MTSSIKTTAVFLRPFELPSFNEILPPGEYDIETEILEPLDTIDLGTWTSSVLIHLKPQLSHPGLSRTLSVPLAELHHAVAMDKLTGKPLKDFFLEEMLADPMICLVMQADGVTETELREFYRTRSGGEAGGAEQRQDLAAPRDGDGVDDRRPRLGTSRPGIGE</sequence>